<dbReference type="RefSeq" id="WP_077686418.1">
    <property type="nucleotide sequence ID" value="NZ_CP019606.1"/>
</dbReference>
<dbReference type="Gene3D" id="1.20.120.530">
    <property type="entry name" value="GntR ligand-binding domain-like"/>
    <property type="match status" value="1"/>
</dbReference>
<evidence type="ECO:0000256" key="3">
    <source>
        <dbReference type="ARBA" id="ARBA00023163"/>
    </source>
</evidence>
<sequence length="243" mass="26616">MSDKLAPDGLVMRLAAHLRVRAARDGDLLPSEAKLMADLGVGRQQLREALRVLEAFGAVDSRQGARRRWRGVNLGGLVASFAQLTGSPQETTAELLGVRQALETSMLAKVMPMHTPASLVALRDLALGMEERAARGVSFIDLDEEFHLTLFAPLRNSTLEGILGAFWTLLSVVEGPTQQGVADPDVAAMHTAIIDAMQAGDFNLARYELDTHFYGVRLRVLPSRLDLKSRRTTKQSLRHLTHS</sequence>
<dbReference type="Pfam" id="PF00392">
    <property type="entry name" value="GntR"/>
    <property type="match status" value="1"/>
</dbReference>
<proteinExistence type="predicted"/>
<dbReference type="GO" id="GO:0003677">
    <property type="term" value="F:DNA binding"/>
    <property type="evidence" value="ECO:0007669"/>
    <property type="project" value="UniProtKB-KW"/>
</dbReference>
<dbReference type="PANTHER" id="PTHR43537:SF5">
    <property type="entry name" value="UXU OPERON TRANSCRIPTIONAL REGULATOR"/>
    <property type="match status" value="1"/>
</dbReference>
<dbReference type="InterPro" id="IPR011711">
    <property type="entry name" value="GntR_C"/>
</dbReference>
<evidence type="ECO:0000313" key="5">
    <source>
        <dbReference type="EMBL" id="AQP48087.1"/>
    </source>
</evidence>
<dbReference type="Proteomes" id="UP000188145">
    <property type="component" value="Chromosome"/>
</dbReference>
<accession>A0A1Q2CPN0</accession>
<evidence type="ECO:0000256" key="1">
    <source>
        <dbReference type="ARBA" id="ARBA00023015"/>
    </source>
</evidence>
<dbReference type="InterPro" id="IPR000524">
    <property type="entry name" value="Tscrpt_reg_HTH_GntR"/>
</dbReference>
<feature type="domain" description="HTH gntR-type" evidence="4">
    <location>
        <begin position="4"/>
        <end position="77"/>
    </location>
</feature>
<dbReference type="PANTHER" id="PTHR43537">
    <property type="entry name" value="TRANSCRIPTIONAL REGULATOR, GNTR FAMILY"/>
    <property type="match status" value="1"/>
</dbReference>
<dbReference type="InterPro" id="IPR036388">
    <property type="entry name" value="WH-like_DNA-bd_sf"/>
</dbReference>
<dbReference type="EMBL" id="CP019606">
    <property type="protein sequence ID" value="AQP48087.1"/>
    <property type="molecule type" value="Genomic_DNA"/>
</dbReference>
<evidence type="ECO:0000256" key="2">
    <source>
        <dbReference type="ARBA" id="ARBA00023125"/>
    </source>
</evidence>
<evidence type="ECO:0000259" key="4">
    <source>
        <dbReference type="PROSITE" id="PS50949"/>
    </source>
</evidence>
<dbReference type="InterPro" id="IPR036390">
    <property type="entry name" value="WH_DNA-bd_sf"/>
</dbReference>
<dbReference type="AlphaFoldDB" id="A0A1Q2CPN0"/>
<dbReference type="SMART" id="SM00895">
    <property type="entry name" value="FCD"/>
    <property type="match status" value="1"/>
</dbReference>
<dbReference type="OrthoDB" id="3267569at2"/>
<keyword evidence="3" id="KW-0804">Transcription</keyword>
<dbReference type="PRINTS" id="PR00035">
    <property type="entry name" value="HTHGNTR"/>
</dbReference>
<dbReference type="Gene3D" id="1.10.10.10">
    <property type="entry name" value="Winged helix-like DNA-binding domain superfamily/Winged helix DNA-binding domain"/>
    <property type="match status" value="1"/>
</dbReference>
<dbReference type="Pfam" id="PF07729">
    <property type="entry name" value="FCD"/>
    <property type="match status" value="1"/>
</dbReference>
<name>A0A1Q2CPN0_9ACTN</name>
<organism evidence="5 6">
    <name type="scientific">Tessaracoccus aquimaris</name>
    <dbReference type="NCBI Taxonomy" id="1332264"/>
    <lineage>
        <taxon>Bacteria</taxon>
        <taxon>Bacillati</taxon>
        <taxon>Actinomycetota</taxon>
        <taxon>Actinomycetes</taxon>
        <taxon>Propionibacteriales</taxon>
        <taxon>Propionibacteriaceae</taxon>
        <taxon>Tessaracoccus</taxon>
    </lineage>
</organism>
<keyword evidence="2" id="KW-0238">DNA-binding</keyword>
<dbReference type="STRING" id="1332264.BW730_11905"/>
<dbReference type="SUPFAM" id="SSF48008">
    <property type="entry name" value="GntR ligand-binding domain-like"/>
    <property type="match status" value="1"/>
</dbReference>
<keyword evidence="1" id="KW-0805">Transcription regulation</keyword>
<dbReference type="GO" id="GO:0003700">
    <property type="term" value="F:DNA-binding transcription factor activity"/>
    <property type="evidence" value="ECO:0007669"/>
    <property type="project" value="InterPro"/>
</dbReference>
<dbReference type="InterPro" id="IPR008920">
    <property type="entry name" value="TF_FadR/GntR_C"/>
</dbReference>
<reference evidence="6" key="1">
    <citation type="submission" date="2017-02" db="EMBL/GenBank/DDBJ databases">
        <title>Tessaracoccus aquaemaris sp. nov., isolated from the intestine of a Korean rockfish, Sebastes schlegelii, in a marine aquaculture pond.</title>
        <authorList>
            <person name="Tak E.J."/>
            <person name="Bae J.-W."/>
        </authorList>
    </citation>
    <scope>NUCLEOTIDE SEQUENCE [LARGE SCALE GENOMIC DNA]</scope>
    <source>
        <strain evidence="6">NSG39</strain>
    </source>
</reference>
<evidence type="ECO:0000313" key="6">
    <source>
        <dbReference type="Proteomes" id="UP000188145"/>
    </source>
</evidence>
<dbReference type="SUPFAM" id="SSF46785">
    <property type="entry name" value="Winged helix' DNA-binding domain"/>
    <property type="match status" value="1"/>
</dbReference>
<keyword evidence="6" id="KW-1185">Reference proteome</keyword>
<gene>
    <name evidence="5" type="ORF">BW730_11905</name>
</gene>
<dbReference type="KEGG" id="tes:BW730_11905"/>
<dbReference type="PROSITE" id="PS50949">
    <property type="entry name" value="HTH_GNTR"/>
    <property type="match status" value="1"/>
</dbReference>
<protein>
    <recommendedName>
        <fullName evidence="4">HTH gntR-type domain-containing protein</fullName>
    </recommendedName>
</protein>